<feature type="domain" description="Peripheral subunit-binding (PSBD)" evidence="15">
    <location>
        <begin position="145"/>
        <end position="182"/>
    </location>
</feature>
<evidence type="ECO:0000259" key="14">
    <source>
        <dbReference type="PROSITE" id="PS50968"/>
    </source>
</evidence>
<comment type="caution">
    <text evidence="16">The sequence shown here is derived from an EMBL/GenBank/DDBJ whole genome shotgun (WGS) entry which is preliminary data.</text>
</comment>
<sequence length="446" mass="46699">MSEIKVPEMGESIVEGTISKWHVKAGDSVNVGDVLAELETDKVNIEISAEQAGFIEQLLRGEGETVAVGETIGVIGVSNGNIPMSPSSDPAAAEAPVAPSGSDPVSPAAPVEPAPAPAPVPAAAPAPAAAAAPASAAETGAGVFSATPAARKLARERGIDLAQVQANDPLGRIRQEDIEAHAAGAKAPAAAAPKMPAAPAPASSAAAPAADQGKPAERRKMSRRRLTIAKRLVEAQQTAAMLTTFNEVDMTAIMEVRKRRKDAFKEKHDIGLGFMSFFTKAVIGALKAYPLLNAEIQGDEIIVKQYYDIGIAVSAKEGLVVPVVREADRLSFAQIEKQIADLAGKARANTLSLNDLQGGTFTITNGGVFGSLLSTPILNAPQVGILGMHKIQVRPVAIDNERMENRPMMYIALSYDHRIVDGAEAVRFLVTVKELLEDPESLLLEG</sequence>
<dbReference type="InterPro" id="IPR023213">
    <property type="entry name" value="CAT-like_dom_sf"/>
</dbReference>
<comment type="catalytic activity">
    <reaction evidence="11 12">
        <text>N(6)-[(R)-dihydrolipoyl]-L-lysyl-[protein] + succinyl-CoA = N(6)-[(R)-S(8)-succinyldihydrolipoyl]-L-lysyl-[protein] + CoA</text>
        <dbReference type="Rhea" id="RHEA:15213"/>
        <dbReference type="Rhea" id="RHEA-COMP:10475"/>
        <dbReference type="Rhea" id="RHEA-COMP:20092"/>
        <dbReference type="ChEBI" id="CHEBI:57287"/>
        <dbReference type="ChEBI" id="CHEBI:57292"/>
        <dbReference type="ChEBI" id="CHEBI:83100"/>
        <dbReference type="ChEBI" id="CHEBI:83120"/>
        <dbReference type="EC" id="2.3.1.61"/>
    </reaction>
</comment>
<dbReference type="InterPro" id="IPR036625">
    <property type="entry name" value="E3-bd_dom_sf"/>
</dbReference>
<dbReference type="Proteomes" id="UP000249260">
    <property type="component" value="Unassembled WGS sequence"/>
</dbReference>
<evidence type="ECO:0000256" key="12">
    <source>
        <dbReference type="RuleBase" id="RU361138"/>
    </source>
</evidence>
<dbReference type="GO" id="GO:0045252">
    <property type="term" value="C:oxoglutarate dehydrogenase complex"/>
    <property type="evidence" value="ECO:0007669"/>
    <property type="project" value="UniProtKB-UniRule"/>
</dbReference>
<keyword evidence="17" id="KW-1185">Reference proteome</keyword>
<dbReference type="FunFam" id="3.30.559.10:FF:000007">
    <property type="entry name" value="Dihydrolipoamide acetyltransferase component of pyruvate dehydrogenase complex"/>
    <property type="match status" value="1"/>
</dbReference>
<gene>
    <name evidence="16" type="ORF">DL346_07635</name>
</gene>
<feature type="domain" description="Lipoyl-binding" evidence="14">
    <location>
        <begin position="1"/>
        <end position="76"/>
    </location>
</feature>
<dbReference type="Gene3D" id="4.10.320.10">
    <property type="entry name" value="E3-binding domain"/>
    <property type="match status" value="1"/>
</dbReference>
<reference evidence="16 17" key="1">
    <citation type="submission" date="2018-06" db="EMBL/GenBank/DDBJ databases">
        <title>Paenibacillus montanisoli sp. nov., isolated from mountain area soil.</title>
        <authorList>
            <person name="Wu M."/>
        </authorList>
    </citation>
    <scope>NUCLEOTIDE SEQUENCE [LARGE SCALE GENOMIC DNA]</scope>
    <source>
        <strain evidence="16 17">RA17</strain>
    </source>
</reference>
<evidence type="ECO:0000256" key="7">
    <source>
        <dbReference type="ARBA" id="ARBA00022532"/>
    </source>
</evidence>
<dbReference type="PROSITE" id="PS50968">
    <property type="entry name" value="BIOTINYL_LIPOYL"/>
    <property type="match status" value="1"/>
</dbReference>
<dbReference type="NCBIfam" id="NF004309">
    <property type="entry name" value="PRK05704.1"/>
    <property type="match status" value="1"/>
</dbReference>
<evidence type="ECO:0000256" key="6">
    <source>
        <dbReference type="ARBA" id="ARBA00019511"/>
    </source>
</evidence>
<proteinExistence type="inferred from homology"/>
<dbReference type="SUPFAM" id="SSF51230">
    <property type="entry name" value="Single hybrid motif"/>
    <property type="match status" value="1"/>
</dbReference>
<dbReference type="InterPro" id="IPR006255">
    <property type="entry name" value="SucB"/>
</dbReference>
<dbReference type="RefSeq" id="WP_112881413.1">
    <property type="nucleotide sequence ID" value="NZ_QLUW01000001.1"/>
</dbReference>
<dbReference type="NCBIfam" id="TIGR01347">
    <property type="entry name" value="sucB"/>
    <property type="match status" value="1"/>
</dbReference>
<dbReference type="UniPathway" id="UPA00868">
    <property type="reaction ID" value="UER00840"/>
</dbReference>
<evidence type="ECO:0000256" key="3">
    <source>
        <dbReference type="ARBA" id="ARBA00007317"/>
    </source>
</evidence>
<comment type="function">
    <text evidence="1 12">E2 component of the 2-oxoglutarate dehydrogenase (OGDH) complex which catalyzes the second step in the conversion of 2-oxoglutarate to succinyl-CoA and CO(2).</text>
</comment>
<dbReference type="InterPro" id="IPR011053">
    <property type="entry name" value="Single_hybrid_motif"/>
</dbReference>
<evidence type="ECO:0000256" key="9">
    <source>
        <dbReference type="ARBA" id="ARBA00022823"/>
    </source>
</evidence>
<protein>
    <recommendedName>
        <fullName evidence="6 12">Dihydrolipoyllysine-residue succinyltransferase component of 2-oxoglutarate dehydrogenase complex</fullName>
        <ecNumber evidence="5 12">2.3.1.61</ecNumber>
    </recommendedName>
    <alternativeName>
        <fullName evidence="12">2-oxoglutarate dehydrogenase complex component E2</fullName>
    </alternativeName>
</protein>
<dbReference type="InterPro" id="IPR004167">
    <property type="entry name" value="PSBD"/>
</dbReference>
<dbReference type="GO" id="GO:0033512">
    <property type="term" value="P:L-lysine catabolic process to acetyl-CoA via saccharopine"/>
    <property type="evidence" value="ECO:0007669"/>
    <property type="project" value="UniProtKB-UniRule"/>
</dbReference>
<evidence type="ECO:0000256" key="4">
    <source>
        <dbReference type="ARBA" id="ARBA00011666"/>
    </source>
</evidence>
<evidence type="ECO:0000256" key="8">
    <source>
        <dbReference type="ARBA" id="ARBA00022679"/>
    </source>
</evidence>
<keyword evidence="9 12" id="KW-0450">Lipoyl</keyword>
<keyword evidence="10 12" id="KW-0012">Acyltransferase</keyword>
<dbReference type="SUPFAM" id="SSF47005">
    <property type="entry name" value="Peripheral subunit-binding domain of 2-oxo acid dehydrogenase complex"/>
    <property type="match status" value="1"/>
</dbReference>
<dbReference type="Gene3D" id="3.30.559.10">
    <property type="entry name" value="Chloramphenicol acetyltransferase-like domain"/>
    <property type="match status" value="1"/>
</dbReference>
<comment type="pathway">
    <text evidence="2 12">Amino-acid degradation; L-lysine degradation via saccharopine pathway; glutaryl-CoA from L-lysine: step 6/6.</text>
</comment>
<dbReference type="GO" id="GO:0004149">
    <property type="term" value="F:dihydrolipoyllysine-residue succinyltransferase activity"/>
    <property type="evidence" value="ECO:0007669"/>
    <property type="project" value="UniProtKB-UniRule"/>
</dbReference>
<comment type="similarity">
    <text evidence="3 12">Belongs to the 2-oxoacid dehydrogenase family.</text>
</comment>
<evidence type="ECO:0000313" key="17">
    <source>
        <dbReference type="Proteomes" id="UP000249260"/>
    </source>
</evidence>
<dbReference type="EC" id="2.3.1.61" evidence="5 12"/>
<evidence type="ECO:0000256" key="13">
    <source>
        <dbReference type="SAM" id="MobiDB-lite"/>
    </source>
</evidence>
<dbReference type="PROSITE" id="PS00189">
    <property type="entry name" value="LIPOYL"/>
    <property type="match status" value="1"/>
</dbReference>
<dbReference type="AlphaFoldDB" id="A0A328U6Z0"/>
<evidence type="ECO:0000256" key="5">
    <source>
        <dbReference type="ARBA" id="ARBA00012945"/>
    </source>
</evidence>
<feature type="compositionally biased region" description="Low complexity" evidence="13">
    <location>
        <begin position="182"/>
        <end position="210"/>
    </location>
</feature>
<comment type="cofactor">
    <cofactor evidence="12">
        <name>(R)-lipoate</name>
        <dbReference type="ChEBI" id="CHEBI:83088"/>
    </cofactor>
    <text evidence="12">Binds 1 lipoyl cofactor covalently.</text>
</comment>
<dbReference type="InterPro" id="IPR000089">
    <property type="entry name" value="Biotin_lipoyl"/>
</dbReference>
<accession>A0A328U6Z0</accession>
<dbReference type="InterPro" id="IPR050537">
    <property type="entry name" value="2-oxoacid_dehydrogenase"/>
</dbReference>
<dbReference type="InterPro" id="IPR001078">
    <property type="entry name" value="2-oxoacid_DH_actylTfrase"/>
</dbReference>
<dbReference type="CDD" id="cd06849">
    <property type="entry name" value="lipoyl_domain"/>
    <property type="match status" value="1"/>
</dbReference>
<feature type="compositionally biased region" description="Pro residues" evidence="13">
    <location>
        <begin position="110"/>
        <end position="123"/>
    </location>
</feature>
<dbReference type="Pfam" id="PF00198">
    <property type="entry name" value="2-oxoacid_dh"/>
    <property type="match status" value="1"/>
</dbReference>
<dbReference type="GO" id="GO:0005829">
    <property type="term" value="C:cytosol"/>
    <property type="evidence" value="ECO:0007669"/>
    <property type="project" value="TreeGrafter"/>
</dbReference>
<dbReference type="OrthoDB" id="9805770at2"/>
<keyword evidence="8 12" id="KW-0808">Transferase</keyword>
<evidence type="ECO:0000313" key="16">
    <source>
        <dbReference type="EMBL" id="RAP78290.1"/>
    </source>
</evidence>
<evidence type="ECO:0000256" key="1">
    <source>
        <dbReference type="ARBA" id="ARBA00004052"/>
    </source>
</evidence>
<keyword evidence="7 12" id="KW-0816">Tricarboxylic acid cycle</keyword>
<feature type="compositionally biased region" description="Low complexity" evidence="13">
    <location>
        <begin position="85"/>
        <end position="109"/>
    </location>
</feature>
<dbReference type="InterPro" id="IPR003016">
    <property type="entry name" value="2-oxoA_DH_lipoyl-BS"/>
</dbReference>
<dbReference type="Gene3D" id="2.40.50.100">
    <property type="match status" value="1"/>
</dbReference>
<evidence type="ECO:0000259" key="15">
    <source>
        <dbReference type="PROSITE" id="PS51826"/>
    </source>
</evidence>
<dbReference type="Pfam" id="PF00364">
    <property type="entry name" value="Biotin_lipoyl"/>
    <property type="match status" value="1"/>
</dbReference>
<name>A0A328U6Z0_9BACL</name>
<dbReference type="PANTHER" id="PTHR43416">
    <property type="entry name" value="DIHYDROLIPOYLLYSINE-RESIDUE SUCCINYLTRANSFERASE COMPONENT OF 2-OXOGLUTARATE DEHYDROGENASE COMPLEX, MITOCHONDRIAL-RELATED"/>
    <property type="match status" value="1"/>
</dbReference>
<dbReference type="Pfam" id="PF02817">
    <property type="entry name" value="E3_binding"/>
    <property type="match status" value="1"/>
</dbReference>
<dbReference type="PANTHER" id="PTHR43416:SF5">
    <property type="entry name" value="DIHYDROLIPOYLLYSINE-RESIDUE SUCCINYLTRANSFERASE COMPONENT OF 2-OXOGLUTARATE DEHYDROGENASE COMPLEX, MITOCHONDRIAL"/>
    <property type="match status" value="1"/>
</dbReference>
<dbReference type="PROSITE" id="PS51826">
    <property type="entry name" value="PSBD"/>
    <property type="match status" value="1"/>
</dbReference>
<feature type="region of interest" description="Disordered" evidence="13">
    <location>
        <begin position="85"/>
        <end position="123"/>
    </location>
</feature>
<evidence type="ECO:0000256" key="10">
    <source>
        <dbReference type="ARBA" id="ARBA00023315"/>
    </source>
</evidence>
<dbReference type="EMBL" id="QLUW01000001">
    <property type="protein sequence ID" value="RAP78290.1"/>
    <property type="molecule type" value="Genomic_DNA"/>
</dbReference>
<comment type="subunit">
    <text evidence="4">Forms a 24-polypeptide structural core with octahedral symmetry. Part of the 2-oxoglutarate dehydrogenase (OGDH) complex composed of E1 (2-oxoglutarate dehydrogenase), E2 (dihydrolipoamide succinyltransferase) and E3 (dihydrolipoamide dehydrogenase); the complex contains multiple copies of the three enzymatic components (E1, E2 and E3).</text>
</comment>
<dbReference type="GO" id="GO:0006099">
    <property type="term" value="P:tricarboxylic acid cycle"/>
    <property type="evidence" value="ECO:0007669"/>
    <property type="project" value="UniProtKB-UniRule"/>
</dbReference>
<evidence type="ECO:0000256" key="11">
    <source>
        <dbReference type="ARBA" id="ARBA00052761"/>
    </source>
</evidence>
<dbReference type="SUPFAM" id="SSF52777">
    <property type="entry name" value="CoA-dependent acyltransferases"/>
    <property type="match status" value="1"/>
</dbReference>
<evidence type="ECO:0000256" key="2">
    <source>
        <dbReference type="ARBA" id="ARBA00005145"/>
    </source>
</evidence>
<feature type="region of interest" description="Disordered" evidence="13">
    <location>
        <begin position="182"/>
        <end position="223"/>
    </location>
</feature>
<organism evidence="16 17">
    <name type="scientific">Paenibacillus montanisoli</name>
    <dbReference type="NCBI Taxonomy" id="2081970"/>
    <lineage>
        <taxon>Bacteria</taxon>
        <taxon>Bacillati</taxon>
        <taxon>Bacillota</taxon>
        <taxon>Bacilli</taxon>
        <taxon>Bacillales</taxon>
        <taxon>Paenibacillaceae</taxon>
        <taxon>Paenibacillus</taxon>
    </lineage>
</organism>